<comment type="caution">
    <text evidence="3">The sequence shown here is derived from an EMBL/GenBank/DDBJ whole genome shotgun (WGS) entry which is preliminary data.</text>
</comment>
<protein>
    <recommendedName>
        <fullName evidence="5">Transposase IS200-like domain-containing protein</fullName>
    </recommendedName>
</protein>
<dbReference type="AlphaFoldDB" id="A0A235BZR6"/>
<organism evidence="3 4">
    <name type="scientific">candidate division WOR-3 bacterium JGI_Cruoil_03_44_89</name>
    <dbReference type="NCBI Taxonomy" id="1973748"/>
    <lineage>
        <taxon>Bacteria</taxon>
        <taxon>Bacteria division WOR-3</taxon>
    </lineage>
</organism>
<dbReference type="EMBL" id="NOZQ01000026">
    <property type="protein sequence ID" value="OYD17287.1"/>
    <property type="molecule type" value="Genomic_DNA"/>
</dbReference>
<dbReference type="InterPro" id="IPR036515">
    <property type="entry name" value="Transposase_17_sf"/>
</dbReference>
<dbReference type="Pfam" id="PF08299">
    <property type="entry name" value="Bac_DnaA_C"/>
    <property type="match status" value="1"/>
</dbReference>
<reference evidence="3 4" key="1">
    <citation type="submission" date="2017-07" db="EMBL/GenBank/DDBJ databases">
        <title>Recovery of genomes from metagenomes via a dereplication, aggregation, and scoring strategy.</title>
        <authorList>
            <person name="Sieber C.M."/>
            <person name="Probst A.J."/>
            <person name="Sharrar A."/>
            <person name="Thomas B.C."/>
            <person name="Hess M."/>
            <person name="Tringe S.G."/>
            <person name="Banfield J.F."/>
        </authorList>
    </citation>
    <scope>NUCLEOTIDE SEQUENCE [LARGE SCALE GENOMIC DNA]</scope>
    <source>
        <strain evidence="3">JGI_Cruoil_03_44_89</strain>
    </source>
</reference>
<dbReference type="CDD" id="cd06571">
    <property type="entry name" value="Bac_DnaA_C"/>
    <property type="match status" value="1"/>
</dbReference>
<evidence type="ECO:0000313" key="3">
    <source>
        <dbReference type="EMBL" id="OYD17287.1"/>
    </source>
</evidence>
<evidence type="ECO:0000259" key="2">
    <source>
        <dbReference type="SMART" id="SM01321"/>
    </source>
</evidence>
<evidence type="ECO:0008006" key="5">
    <source>
        <dbReference type="Google" id="ProtNLM"/>
    </source>
</evidence>
<dbReference type="GO" id="GO:0006313">
    <property type="term" value="P:DNA transposition"/>
    <property type="evidence" value="ECO:0007669"/>
    <property type="project" value="InterPro"/>
</dbReference>
<dbReference type="SUPFAM" id="SSF143422">
    <property type="entry name" value="Transposase IS200-like"/>
    <property type="match status" value="1"/>
</dbReference>
<gene>
    <name evidence="3" type="ORF">CH333_01440</name>
</gene>
<dbReference type="Pfam" id="PF01797">
    <property type="entry name" value="Y1_Tnp"/>
    <property type="match status" value="1"/>
</dbReference>
<sequence>MARPLRIEYAGGLYHITCRGNESKDIFIDDHDRTRFMEYLGKNTAKYNVIMYAYCLMSNHYHLFSETLEANLSRFMHAINTSYTVYFNRRHQRIGHLFQGRYKAIVVDRDAYLLELCRYIHLNPVRAGVVSDPAEYRWSSHRAYLGVDERESLINSDIILSMFSLDRNEALERYGTFINEGIGVENPLKRAVGQVMLGEDEFIQNTKERINLGVSASEISNLREIKGVTPEDVFRTICEEFNISEGELKKRKKNWLPKKIAMYILKNYTTLPLRTIGEMFDTGYANVSITAKKLETLMAENPTLKERVERVLKNLKMKT</sequence>
<dbReference type="PANTHER" id="PTHR34322:SF2">
    <property type="entry name" value="TRANSPOSASE IS200-LIKE DOMAIN-CONTAINING PROTEIN"/>
    <property type="match status" value="1"/>
</dbReference>
<accession>A0A235BZR6</accession>
<dbReference type="GO" id="GO:0005524">
    <property type="term" value="F:ATP binding"/>
    <property type="evidence" value="ECO:0007669"/>
    <property type="project" value="InterPro"/>
</dbReference>
<dbReference type="GO" id="GO:0006275">
    <property type="term" value="P:regulation of DNA replication"/>
    <property type="evidence" value="ECO:0007669"/>
    <property type="project" value="InterPro"/>
</dbReference>
<dbReference type="InterPro" id="IPR002686">
    <property type="entry name" value="Transposase_17"/>
</dbReference>
<feature type="domain" description="Transposase IS200-like" evidence="2">
    <location>
        <begin position="9"/>
        <end position="123"/>
    </location>
</feature>
<dbReference type="Gene3D" id="3.30.70.1290">
    <property type="entry name" value="Transposase IS200-like"/>
    <property type="match status" value="1"/>
</dbReference>
<proteinExistence type="predicted"/>
<dbReference type="InterPro" id="IPR013159">
    <property type="entry name" value="DnaA_C"/>
</dbReference>
<evidence type="ECO:0000313" key="4">
    <source>
        <dbReference type="Proteomes" id="UP000215215"/>
    </source>
</evidence>
<dbReference type="GO" id="GO:0043565">
    <property type="term" value="F:sequence-specific DNA binding"/>
    <property type="evidence" value="ECO:0007669"/>
    <property type="project" value="InterPro"/>
</dbReference>
<dbReference type="SUPFAM" id="SSF48295">
    <property type="entry name" value="TrpR-like"/>
    <property type="match status" value="1"/>
</dbReference>
<dbReference type="GO" id="GO:0006270">
    <property type="term" value="P:DNA replication initiation"/>
    <property type="evidence" value="ECO:0007669"/>
    <property type="project" value="InterPro"/>
</dbReference>
<feature type="domain" description="Chromosomal replication initiator DnaA C-terminal" evidence="1">
    <location>
        <begin position="229"/>
        <end position="294"/>
    </location>
</feature>
<dbReference type="InterPro" id="IPR010921">
    <property type="entry name" value="Trp_repressor/repl_initiator"/>
</dbReference>
<dbReference type="SMART" id="SM01321">
    <property type="entry name" value="Y1_Tnp"/>
    <property type="match status" value="1"/>
</dbReference>
<dbReference type="GO" id="GO:0004803">
    <property type="term" value="F:transposase activity"/>
    <property type="evidence" value="ECO:0007669"/>
    <property type="project" value="InterPro"/>
</dbReference>
<dbReference type="Gene3D" id="1.10.1750.10">
    <property type="match status" value="1"/>
</dbReference>
<dbReference type="SMART" id="SM00760">
    <property type="entry name" value="Bac_DnaA_C"/>
    <property type="match status" value="1"/>
</dbReference>
<evidence type="ECO:0000259" key="1">
    <source>
        <dbReference type="SMART" id="SM00760"/>
    </source>
</evidence>
<dbReference type="Proteomes" id="UP000215215">
    <property type="component" value="Unassembled WGS sequence"/>
</dbReference>
<dbReference type="PANTHER" id="PTHR34322">
    <property type="entry name" value="TRANSPOSASE, Y1_TNP DOMAIN-CONTAINING"/>
    <property type="match status" value="1"/>
</dbReference>
<name>A0A235BZR6_UNCW3</name>